<dbReference type="RefSeq" id="XP_064664864.1">
    <property type="nucleotide sequence ID" value="XM_064816374.1"/>
</dbReference>
<name>A0AAN6T7V3_9PEZI</name>
<dbReference type="EMBL" id="MU853376">
    <property type="protein sequence ID" value="KAK4107294.1"/>
    <property type="molecule type" value="Genomic_DNA"/>
</dbReference>
<accession>A0AAN6T7V3</accession>
<evidence type="ECO:0000313" key="1">
    <source>
        <dbReference type="EMBL" id="KAK4107294.1"/>
    </source>
</evidence>
<dbReference type="GeneID" id="89940499"/>
<reference evidence="1" key="1">
    <citation type="journal article" date="2023" name="Mol. Phylogenet. Evol.">
        <title>Genome-scale phylogeny and comparative genomics of the fungal order Sordariales.</title>
        <authorList>
            <person name="Hensen N."/>
            <person name="Bonometti L."/>
            <person name="Westerberg I."/>
            <person name="Brannstrom I.O."/>
            <person name="Guillou S."/>
            <person name="Cros-Aarteil S."/>
            <person name="Calhoun S."/>
            <person name="Haridas S."/>
            <person name="Kuo A."/>
            <person name="Mondo S."/>
            <person name="Pangilinan J."/>
            <person name="Riley R."/>
            <person name="LaButti K."/>
            <person name="Andreopoulos B."/>
            <person name="Lipzen A."/>
            <person name="Chen C."/>
            <person name="Yan M."/>
            <person name="Daum C."/>
            <person name="Ng V."/>
            <person name="Clum A."/>
            <person name="Steindorff A."/>
            <person name="Ohm R.A."/>
            <person name="Martin F."/>
            <person name="Silar P."/>
            <person name="Natvig D.O."/>
            <person name="Lalanne C."/>
            <person name="Gautier V."/>
            <person name="Ament-Velasquez S.L."/>
            <person name="Kruys A."/>
            <person name="Hutchinson M.I."/>
            <person name="Powell A.J."/>
            <person name="Barry K."/>
            <person name="Miller A.N."/>
            <person name="Grigoriev I.V."/>
            <person name="Debuchy R."/>
            <person name="Gladieux P."/>
            <person name="Hiltunen Thoren M."/>
            <person name="Johannesson H."/>
        </authorList>
    </citation>
    <scope>NUCLEOTIDE SEQUENCE</scope>
    <source>
        <strain evidence="1">CBS 508.74</strain>
    </source>
</reference>
<comment type="caution">
    <text evidence="1">The sequence shown here is derived from an EMBL/GenBank/DDBJ whole genome shotgun (WGS) entry which is preliminary data.</text>
</comment>
<organism evidence="1 2">
    <name type="scientific">Canariomyces notabilis</name>
    <dbReference type="NCBI Taxonomy" id="2074819"/>
    <lineage>
        <taxon>Eukaryota</taxon>
        <taxon>Fungi</taxon>
        <taxon>Dikarya</taxon>
        <taxon>Ascomycota</taxon>
        <taxon>Pezizomycotina</taxon>
        <taxon>Sordariomycetes</taxon>
        <taxon>Sordariomycetidae</taxon>
        <taxon>Sordariales</taxon>
        <taxon>Chaetomiaceae</taxon>
        <taxon>Canariomyces</taxon>
    </lineage>
</organism>
<dbReference type="Proteomes" id="UP001302812">
    <property type="component" value="Unassembled WGS sequence"/>
</dbReference>
<keyword evidence="2" id="KW-1185">Reference proteome</keyword>
<evidence type="ECO:0000313" key="2">
    <source>
        <dbReference type="Proteomes" id="UP001302812"/>
    </source>
</evidence>
<reference evidence="1" key="2">
    <citation type="submission" date="2023-05" db="EMBL/GenBank/DDBJ databases">
        <authorList>
            <consortium name="Lawrence Berkeley National Laboratory"/>
            <person name="Steindorff A."/>
            <person name="Hensen N."/>
            <person name="Bonometti L."/>
            <person name="Westerberg I."/>
            <person name="Brannstrom I.O."/>
            <person name="Guillou S."/>
            <person name="Cros-Aarteil S."/>
            <person name="Calhoun S."/>
            <person name="Haridas S."/>
            <person name="Kuo A."/>
            <person name="Mondo S."/>
            <person name="Pangilinan J."/>
            <person name="Riley R."/>
            <person name="Labutti K."/>
            <person name="Andreopoulos B."/>
            <person name="Lipzen A."/>
            <person name="Chen C."/>
            <person name="Yanf M."/>
            <person name="Daum C."/>
            <person name="Ng V."/>
            <person name="Clum A."/>
            <person name="Ohm R."/>
            <person name="Martin F."/>
            <person name="Silar P."/>
            <person name="Natvig D."/>
            <person name="Lalanne C."/>
            <person name="Gautier V."/>
            <person name="Ament-Velasquez S.L."/>
            <person name="Kruys A."/>
            <person name="Hutchinson M.I."/>
            <person name="Powell A.J."/>
            <person name="Barry K."/>
            <person name="Miller A.N."/>
            <person name="Grigoriev I.V."/>
            <person name="Debuchy R."/>
            <person name="Gladieux P."/>
            <person name="Thoren M.H."/>
            <person name="Johannesson H."/>
        </authorList>
    </citation>
    <scope>NUCLEOTIDE SEQUENCE</scope>
    <source>
        <strain evidence="1">CBS 508.74</strain>
    </source>
</reference>
<sequence>MGGGFPGIVPRKGAGLHCSLSTKTSTLCHRHQEASLHLLVDAAVRGRSEPASAVSSFRDLLRDEFDWAESWDGRNGNRHGRGGGT</sequence>
<gene>
    <name evidence="1" type="ORF">N656DRAFT_785400</name>
</gene>
<protein>
    <submittedName>
        <fullName evidence="1">Uncharacterized protein</fullName>
    </submittedName>
</protein>
<dbReference type="AlphaFoldDB" id="A0AAN6T7V3"/>
<proteinExistence type="predicted"/>